<evidence type="ECO:0000313" key="1">
    <source>
        <dbReference type="EMBL" id="MCD2197906.1"/>
    </source>
</evidence>
<evidence type="ECO:0000313" key="2">
    <source>
        <dbReference type="Proteomes" id="UP001199469"/>
    </source>
</evidence>
<organism evidence="1 2">
    <name type="scientific">Actinomycetospora endophytica</name>
    <dbReference type="NCBI Taxonomy" id="2291215"/>
    <lineage>
        <taxon>Bacteria</taxon>
        <taxon>Bacillati</taxon>
        <taxon>Actinomycetota</taxon>
        <taxon>Actinomycetes</taxon>
        <taxon>Pseudonocardiales</taxon>
        <taxon>Pseudonocardiaceae</taxon>
        <taxon>Actinomycetospora</taxon>
    </lineage>
</organism>
<keyword evidence="2" id="KW-1185">Reference proteome</keyword>
<protein>
    <submittedName>
        <fullName evidence="1">Uncharacterized protein</fullName>
    </submittedName>
</protein>
<reference evidence="1 2" key="1">
    <citation type="submission" date="2021-11" db="EMBL/GenBank/DDBJ databases">
        <title>Draft genome sequence of Actinomycetospora sp. SF1 isolated from the rhizosphere soil.</title>
        <authorList>
            <person name="Duangmal K."/>
            <person name="Chantavorakit T."/>
        </authorList>
    </citation>
    <scope>NUCLEOTIDE SEQUENCE [LARGE SCALE GENOMIC DNA]</scope>
    <source>
        <strain evidence="1 2">TBRC 5722</strain>
    </source>
</reference>
<dbReference type="Proteomes" id="UP001199469">
    <property type="component" value="Unassembled WGS sequence"/>
</dbReference>
<proteinExistence type="predicted"/>
<sequence length="71" mass="8035">MRRLAPHESSRYRAAAAYARRVYPGLLGELICREIERAVDLGYRDDRDALVPRLVDDILHRPTALSRAGSS</sequence>
<dbReference type="RefSeq" id="WP_230740346.1">
    <property type="nucleotide sequence ID" value="NZ_JAJNDB010000010.1"/>
</dbReference>
<comment type="caution">
    <text evidence="1">The sequence shown here is derived from an EMBL/GenBank/DDBJ whole genome shotgun (WGS) entry which is preliminary data.</text>
</comment>
<accession>A0ABS8PKG1</accession>
<gene>
    <name evidence="1" type="ORF">LQ327_31505</name>
</gene>
<dbReference type="EMBL" id="JAJNDB010000010">
    <property type="protein sequence ID" value="MCD2197906.1"/>
    <property type="molecule type" value="Genomic_DNA"/>
</dbReference>
<name>A0ABS8PKG1_9PSEU</name>